<keyword evidence="2" id="KW-1185">Reference proteome</keyword>
<organism evidence="1 2">
    <name type="scientific">Austropuccinia psidii MF-1</name>
    <dbReference type="NCBI Taxonomy" id="1389203"/>
    <lineage>
        <taxon>Eukaryota</taxon>
        <taxon>Fungi</taxon>
        <taxon>Dikarya</taxon>
        <taxon>Basidiomycota</taxon>
        <taxon>Pucciniomycotina</taxon>
        <taxon>Pucciniomycetes</taxon>
        <taxon>Pucciniales</taxon>
        <taxon>Sphaerophragmiaceae</taxon>
        <taxon>Austropuccinia</taxon>
    </lineage>
</organism>
<evidence type="ECO:0000313" key="2">
    <source>
        <dbReference type="Proteomes" id="UP000765509"/>
    </source>
</evidence>
<dbReference type="EMBL" id="AVOT02054606">
    <property type="protein sequence ID" value="MBW0549295.1"/>
    <property type="molecule type" value="Genomic_DNA"/>
</dbReference>
<protein>
    <submittedName>
        <fullName evidence="1">Uncharacterized protein</fullName>
    </submittedName>
</protein>
<evidence type="ECO:0000313" key="1">
    <source>
        <dbReference type="EMBL" id="MBW0549295.1"/>
    </source>
</evidence>
<dbReference type="Proteomes" id="UP000765509">
    <property type="component" value="Unassembled WGS sequence"/>
</dbReference>
<dbReference type="InterPro" id="IPR039537">
    <property type="entry name" value="Retrotran_Ty1/copia-like"/>
</dbReference>
<dbReference type="OrthoDB" id="2847449at2759"/>
<name>A0A9Q3ISZ3_9BASI</name>
<dbReference type="AlphaFoldDB" id="A0A9Q3ISZ3"/>
<gene>
    <name evidence="1" type="ORF">O181_089010</name>
</gene>
<proteinExistence type="predicted"/>
<reference evidence="1" key="1">
    <citation type="submission" date="2021-03" db="EMBL/GenBank/DDBJ databases">
        <title>Draft genome sequence of rust myrtle Austropuccinia psidii MF-1, a brazilian biotype.</title>
        <authorList>
            <person name="Quecine M.C."/>
            <person name="Pachon D.M.R."/>
            <person name="Bonatelli M.L."/>
            <person name="Correr F.H."/>
            <person name="Franceschini L.M."/>
            <person name="Leite T.F."/>
            <person name="Margarido G.R.A."/>
            <person name="Almeida C.A."/>
            <person name="Ferrarezi J.A."/>
            <person name="Labate C.A."/>
        </authorList>
    </citation>
    <scope>NUCLEOTIDE SEQUENCE</scope>
    <source>
        <strain evidence="1">MF-1</strain>
    </source>
</reference>
<accession>A0A9Q3ISZ3</accession>
<dbReference type="PANTHER" id="PTHR42648">
    <property type="entry name" value="TRANSPOSASE, PUTATIVE-RELATED"/>
    <property type="match status" value="1"/>
</dbReference>
<sequence>MHPNIRNIAFCEACALRKSKQLPYKGTLPREEAPGHTIYSNLSGRISPPSIGGGNYYLKLTDDYSLLKSIYNLKHKSDAAEEINHYVQEV</sequence>
<comment type="caution">
    <text evidence="1">The sequence shown here is derived from an EMBL/GenBank/DDBJ whole genome shotgun (WGS) entry which is preliminary data.</text>
</comment>
<dbReference type="PANTHER" id="PTHR42648:SF28">
    <property type="entry name" value="TRANSPOSON-ENCODED PROTEIN WITH RIBONUCLEASE H-LIKE AND RETROVIRUS ZINC FINGER-LIKE DOMAINS"/>
    <property type="match status" value="1"/>
</dbReference>